<dbReference type="EMBL" id="CAJVQC010096240">
    <property type="protein sequence ID" value="CAG8828865.1"/>
    <property type="molecule type" value="Genomic_DNA"/>
</dbReference>
<sequence>MLIFNVSFNADWMAQFLKPLMLLVDTVSPSRDFQVLSLEKNDNQFAELKKKDQCHTC</sequence>
<dbReference type="Proteomes" id="UP000789920">
    <property type="component" value="Unassembled WGS sequence"/>
</dbReference>
<protein>
    <submittedName>
        <fullName evidence="1">17737_t:CDS:1</fullName>
    </submittedName>
</protein>
<reference evidence="1" key="1">
    <citation type="submission" date="2021-06" db="EMBL/GenBank/DDBJ databases">
        <authorList>
            <person name="Kallberg Y."/>
            <person name="Tangrot J."/>
            <person name="Rosling A."/>
        </authorList>
    </citation>
    <scope>NUCLEOTIDE SEQUENCE</scope>
    <source>
        <strain evidence="1">MA461A</strain>
    </source>
</reference>
<comment type="caution">
    <text evidence="1">The sequence shown here is derived from an EMBL/GenBank/DDBJ whole genome shotgun (WGS) entry which is preliminary data.</text>
</comment>
<gene>
    <name evidence="1" type="ORF">RPERSI_LOCUS27352</name>
</gene>
<evidence type="ECO:0000313" key="2">
    <source>
        <dbReference type="Proteomes" id="UP000789920"/>
    </source>
</evidence>
<feature type="non-terminal residue" evidence="1">
    <location>
        <position position="57"/>
    </location>
</feature>
<keyword evidence="2" id="KW-1185">Reference proteome</keyword>
<proteinExistence type="predicted"/>
<accession>A0ACA9S855</accession>
<name>A0ACA9S855_9GLOM</name>
<organism evidence="1 2">
    <name type="scientific">Racocetra persica</name>
    <dbReference type="NCBI Taxonomy" id="160502"/>
    <lineage>
        <taxon>Eukaryota</taxon>
        <taxon>Fungi</taxon>
        <taxon>Fungi incertae sedis</taxon>
        <taxon>Mucoromycota</taxon>
        <taxon>Glomeromycotina</taxon>
        <taxon>Glomeromycetes</taxon>
        <taxon>Diversisporales</taxon>
        <taxon>Gigasporaceae</taxon>
        <taxon>Racocetra</taxon>
    </lineage>
</organism>
<evidence type="ECO:0000313" key="1">
    <source>
        <dbReference type="EMBL" id="CAG8828865.1"/>
    </source>
</evidence>